<gene>
    <name evidence="2" type="ORF">PV383_36205</name>
</gene>
<protein>
    <submittedName>
        <fullName evidence="2">Uncharacterized protein</fullName>
    </submittedName>
</protein>
<evidence type="ECO:0000313" key="3">
    <source>
        <dbReference type="Proteomes" id="UP001282474"/>
    </source>
</evidence>
<feature type="region of interest" description="Disordered" evidence="1">
    <location>
        <begin position="110"/>
        <end position="152"/>
    </location>
</feature>
<reference evidence="2 3" key="1">
    <citation type="journal article" date="2023" name="Microb. Genom.">
        <title>Mesoterricola silvestris gen. nov., sp. nov., Mesoterricola sediminis sp. nov., Geothrix oryzae sp. nov., Geothrix edaphica sp. nov., Geothrix rubra sp. nov., and Geothrix limicola sp. nov., six novel members of Acidobacteriota isolated from soils.</title>
        <authorList>
            <person name="Weisberg A.J."/>
            <person name="Pearce E."/>
            <person name="Kramer C.G."/>
            <person name="Chang J.H."/>
            <person name="Clarke C.R."/>
        </authorList>
    </citation>
    <scope>NUCLEOTIDE SEQUENCE [LARGE SCALE GENOMIC DNA]</scope>
    <source>
        <strain evidence="2 3">NE20-4-1</strain>
    </source>
</reference>
<dbReference type="EMBL" id="JARAWJ010000039">
    <property type="protein sequence ID" value="MDX3042588.1"/>
    <property type="molecule type" value="Genomic_DNA"/>
</dbReference>
<organism evidence="2 3">
    <name type="scientific">Streptomyces caniscabiei</name>
    <dbReference type="NCBI Taxonomy" id="2746961"/>
    <lineage>
        <taxon>Bacteria</taxon>
        <taxon>Bacillati</taxon>
        <taxon>Actinomycetota</taxon>
        <taxon>Actinomycetes</taxon>
        <taxon>Kitasatosporales</taxon>
        <taxon>Streptomycetaceae</taxon>
        <taxon>Streptomyces</taxon>
    </lineage>
</organism>
<keyword evidence="3" id="KW-1185">Reference proteome</keyword>
<evidence type="ECO:0000256" key="1">
    <source>
        <dbReference type="SAM" id="MobiDB-lite"/>
    </source>
</evidence>
<sequence length="152" mass="16984">MTSTFELNERAAVNAVKAQAVRAWLLFTEERGTKARPDGWTTSRSPDGSPVLTAQIVGPDADRCLRLFTSEHPLILGCPGDQRPGFDYSVPGRVICVWRSEGVWVQIWHPDTDTTDPAPRPVPPRSGVRRLLQRPSARLPYTRNRRKETPAA</sequence>
<comment type="caution">
    <text evidence="2">The sequence shown here is derived from an EMBL/GenBank/DDBJ whole genome shotgun (WGS) entry which is preliminary data.</text>
</comment>
<name>A0ABU4MYI9_9ACTN</name>
<proteinExistence type="predicted"/>
<dbReference type="RefSeq" id="WP_045562692.1">
    <property type="nucleotide sequence ID" value="NZ_JABXWI010000031.1"/>
</dbReference>
<evidence type="ECO:0000313" key="2">
    <source>
        <dbReference type="EMBL" id="MDX3042588.1"/>
    </source>
</evidence>
<accession>A0ABU4MYI9</accession>
<dbReference type="Proteomes" id="UP001282474">
    <property type="component" value="Unassembled WGS sequence"/>
</dbReference>